<dbReference type="AlphaFoldDB" id="A0A3E2H3N6"/>
<keyword evidence="1" id="KW-0175">Coiled coil</keyword>
<dbReference type="EMBL" id="NCSJ02000182">
    <property type="protein sequence ID" value="RFU27985.1"/>
    <property type="molecule type" value="Genomic_DNA"/>
</dbReference>
<evidence type="ECO:0000313" key="4">
    <source>
        <dbReference type="Proteomes" id="UP000258309"/>
    </source>
</evidence>
<feature type="non-terminal residue" evidence="3">
    <location>
        <position position="261"/>
    </location>
</feature>
<organism evidence="3 4">
    <name type="scientific">Scytalidium lignicola</name>
    <name type="common">Hyphomycete</name>
    <dbReference type="NCBI Taxonomy" id="5539"/>
    <lineage>
        <taxon>Eukaryota</taxon>
        <taxon>Fungi</taxon>
        <taxon>Dikarya</taxon>
        <taxon>Ascomycota</taxon>
        <taxon>Pezizomycotina</taxon>
        <taxon>Leotiomycetes</taxon>
        <taxon>Leotiomycetes incertae sedis</taxon>
        <taxon>Scytalidium</taxon>
    </lineage>
</organism>
<keyword evidence="4" id="KW-1185">Reference proteome</keyword>
<feature type="non-terminal residue" evidence="3">
    <location>
        <position position="1"/>
    </location>
</feature>
<reference evidence="3 4" key="1">
    <citation type="submission" date="2018-05" db="EMBL/GenBank/DDBJ databases">
        <title>Draft genome sequence of Scytalidium lignicola DSM 105466, a ubiquitous saprotrophic fungus.</title>
        <authorList>
            <person name="Buettner E."/>
            <person name="Gebauer A.M."/>
            <person name="Hofrichter M."/>
            <person name="Liers C."/>
            <person name="Kellner H."/>
        </authorList>
    </citation>
    <scope>NUCLEOTIDE SEQUENCE [LARGE SCALE GENOMIC DNA]</scope>
    <source>
        <strain evidence="3 4">DSM 105466</strain>
    </source>
</reference>
<protein>
    <submittedName>
        <fullName evidence="3">Uncharacterized protein</fullName>
    </submittedName>
</protein>
<gene>
    <name evidence="3" type="ORF">B7463_g8352</name>
</gene>
<feature type="compositionally biased region" description="Acidic residues" evidence="2">
    <location>
        <begin position="56"/>
        <end position="76"/>
    </location>
</feature>
<feature type="coiled-coil region" evidence="1">
    <location>
        <begin position="107"/>
        <end position="134"/>
    </location>
</feature>
<proteinExistence type="predicted"/>
<dbReference type="OrthoDB" id="3685818at2759"/>
<feature type="compositionally biased region" description="Basic residues" evidence="2">
    <location>
        <begin position="1"/>
        <end position="10"/>
    </location>
</feature>
<name>A0A3E2H3N6_SCYLI</name>
<evidence type="ECO:0000256" key="2">
    <source>
        <dbReference type="SAM" id="MobiDB-lite"/>
    </source>
</evidence>
<evidence type="ECO:0000313" key="3">
    <source>
        <dbReference type="EMBL" id="RFU27985.1"/>
    </source>
</evidence>
<accession>A0A3E2H3N6</accession>
<feature type="region of interest" description="Disordered" evidence="2">
    <location>
        <begin position="1"/>
        <end position="99"/>
    </location>
</feature>
<dbReference type="Proteomes" id="UP000258309">
    <property type="component" value="Unassembled WGS sequence"/>
</dbReference>
<sequence>MEPPSKKRRFQYREEQLYEEDERDSESAELRVSGSGSARKDEKKACTTSNDKGGSDEELEDENRTEDDEFQSDDESQSSSYISDAVDSEDEFGVHERYLQRQEDQYMDKAYKKAEEYEKKKEMVLEKAHSALEAERKAGKSIPIGPTDGGRWDLYSTEYLTHYFIEQHLGKKLHLYYNAVDLPRMDIELVFLGNGYLKLRVELNVLIREESSPKHARKPEIIEFSGIWISNEELKREREAYCASRMPSPEDSIASRLCGWD</sequence>
<comment type="caution">
    <text evidence="3">The sequence shown here is derived from an EMBL/GenBank/DDBJ whole genome shotgun (WGS) entry which is preliminary data.</text>
</comment>
<evidence type="ECO:0000256" key="1">
    <source>
        <dbReference type="SAM" id="Coils"/>
    </source>
</evidence>